<feature type="region of interest" description="Disordered" evidence="1">
    <location>
        <begin position="1"/>
        <end position="23"/>
    </location>
</feature>
<accession>A0A7J0FDI7</accession>
<feature type="compositionally biased region" description="Polar residues" evidence="1">
    <location>
        <begin position="172"/>
        <end position="198"/>
    </location>
</feature>
<dbReference type="Proteomes" id="UP000585474">
    <property type="component" value="Unassembled WGS sequence"/>
</dbReference>
<reference evidence="2 3" key="1">
    <citation type="submission" date="2019-07" db="EMBL/GenBank/DDBJ databases">
        <title>De Novo Assembly of kiwifruit Actinidia rufa.</title>
        <authorList>
            <person name="Sugita-Konishi S."/>
            <person name="Sato K."/>
            <person name="Mori E."/>
            <person name="Abe Y."/>
            <person name="Kisaki G."/>
            <person name="Hamano K."/>
            <person name="Suezawa K."/>
            <person name="Otani M."/>
            <person name="Fukuda T."/>
            <person name="Manabe T."/>
            <person name="Gomi K."/>
            <person name="Tabuchi M."/>
            <person name="Akimitsu K."/>
            <person name="Kataoka I."/>
        </authorList>
    </citation>
    <scope>NUCLEOTIDE SEQUENCE [LARGE SCALE GENOMIC DNA]</scope>
    <source>
        <strain evidence="3">cv. Fuchu</strain>
    </source>
</reference>
<feature type="region of interest" description="Disordered" evidence="1">
    <location>
        <begin position="75"/>
        <end position="95"/>
    </location>
</feature>
<dbReference type="AlphaFoldDB" id="A0A7J0FDI7"/>
<evidence type="ECO:0000256" key="1">
    <source>
        <dbReference type="SAM" id="MobiDB-lite"/>
    </source>
</evidence>
<gene>
    <name evidence="2" type="ORF">Acr_11g0010570</name>
</gene>
<name>A0A7J0FDI7_9ERIC</name>
<feature type="region of interest" description="Disordered" evidence="1">
    <location>
        <begin position="170"/>
        <end position="198"/>
    </location>
</feature>
<sequence length="198" mass="22224">MANTREGSINEEATGETITRGNPTMVSLDYTRSAKSVITVAMIAVRFIQIGPQSMRMRAVKMKPMPMKFLVWGRDQGGRGQRGRGQGNHDQGGHYQPELFKQYQECRQGIRKPVRPIREFYRLSAPQQSTGIRGSADFQICEWAESSDSRPGILTTLYSPNEAVTLAKKVESQQNRTNTRSQFSNRGKQPVPSRSPSC</sequence>
<dbReference type="EMBL" id="BJWL01000011">
    <property type="protein sequence ID" value="GFY96751.1"/>
    <property type="molecule type" value="Genomic_DNA"/>
</dbReference>
<keyword evidence="3" id="KW-1185">Reference proteome</keyword>
<proteinExistence type="predicted"/>
<protein>
    <submittedName>
        <fullName evidence="2">Uncharacterized protein</fullName>
    </submittedName>
</protein>
<organism evidence="2 3">
    <name type="scientific">Actinidia rufa</name>
    <dbReference type="NCBI Taxonomy" id="165716"/>
    <lineage>
        <taxon>Eukaryota</taxon>
        <taxon>Viridiplantae</taxon>
        <taxon>Streptophyta</taxon>
        <taxon>Embryophyta</taxon>
        <taxon>Tracheophyta</taxon>
        <taxon>Spermatophyta</taxon>
        <taxon>Magnoliopsida</taxon>
        <taxon>eudicotyledons</taxon>
        <taxon>Gunneridae</taxon>
        <taxon>Pentapetalae</taxon>
        <taxon>asterids</taxon>
        <taxon>Ericales</taxon>
        <taxon>Actinidiaceae</taxon>
        <taxon>Actinidia</taxon>
    </lineage>
</organism>
<evidence type="ECO:0000313" key="3">
    <source>
        <dbReference type="Proteomes" id="UP000585474"/>
    </source>
</evidence>
<evidence type="ECO:0000313" key="2">
    <source>
        <dbReference type="EMBL" id="GFY96751.1"/>
    </source>
</evidence>
<comment type="caution">
    <text evidence="2">The sequence shown here is derived from an EMBL/GenBank/DDBJ whole genome shotgun (WGS) entry which is preliminary data.</text>
</comment>
<dbReference type="OrthoDB" id="1836053at2759"/>